<dbReference type="AlphaFoldDB" id="A0A9P4V1H3"/>
<protein>
    <submittedName>
        <fullName evidence="1">Uncharacterized protein</fullName>
    </submittedName>
</protein>
<sequence length="126" mass="13321">MNLLSTLFTSDLCLLKTTSTHTISTSNAATTTSAASILNPNASSSKFPNVSDTPPNHSFSRSHFRSNTGLTLAEAIDAIDAISSSTAAVFHNQGCRLRCDYIHQSYLCASSASRRASHDSDPTVGP</sequence>
<name>A0A9P4V1H3_9PLEO</name>
<organism evidence="1 2">
    <name type="scientific">Polyplosphaeria fusca</name>
    <dbReference type="NCBI Taxonomy" id="682080"/>
    <lineage>
        <taxon>Eukaryota</taxon>
        <taxon>Fungi</taxon>
        <taxon>Dikarya</taxon>
        <taxon>Ascomycota</taxon>
        <taxon>Pezizomycotina</taxon>
        <taxon>Dothideomycetes</taxon>
        <taxon>Pleosporomycetidae</taxon>
        <taxon>Pleosporales</taxon>
        <taxon>Tetraplosphaeriaceae</taxon>
        <taxon>Polyplosphaeria</taxon>
    </lineage>
</organism>
<evidence type="ECO:0000313" key="1">
    <source>
        <dbReference type="EMBL" id="KAF2732300.1"/>
    </source>
</evidence>
<accession>A0A9P4V1H3</accession>
<dbReference type="Proteomes" id="UP000799444">
    <property type="component" value="Unassembled WGS sequence"/>
</dbReference>
<comment type="caution">
    <text evidence="1">The sequence shown here is derived from an EMBL/GenBank/DDBJ whole genome shotgun (WGS) entry which is preliminary data.</text>
</comment>
<gene>
    <name evidence="1" type="ORF">EJ04DRAFT_525438</name>
</gene>
<evidence type="ECO:0000313" key="2">
    <source>
        <dbReference type="Proteomes" id="UP000799444"/>
    </source>
</evidence>
<proteinExistence type="predicted"/>
<keyword evidence="2" id="KW-1185">Reference proteome</keyword>
<reference evidence="1" key="1">
    <citation type="journal article" date="2020" name="Stud. Mycol.">
        <title>101 Dothideomycetes genomes: a test case for predicting lifestyles and emergence of pathogens.</title>
        <authorList>
            <person name="Haridas S."/>
            <person name="Albert R."/>
            <person name="Binder M."/>
            <person name="Bloem J."/>
            <person name="Labutti K."/>
            <person name="Salamov A."/>
            <person name="Andreopoulos B."/>
            <person name="Baker S."/>
            <person name="Barry K."/>
            <person name="Bills G."/>
            <person name="Bluhm B."/>
            <person name="Cannon C."/>
            <person name="Castanera R."/>
            <person name="Culley D."/>
            <person name="Daum C."/>
            <person name="Ezra D."/>
            <person name="Gonzalez J."/>
            <person name="Henrissat B."/>
            <person name="Kuo A."/>
            <person name="Liang C."/>
            <person name="Lipzen A."/>
            <person name="Lutzoni F."/>
            <person name="Magnuson J."/>
            <person name="Mondo S."/>
            <person name="Nolan M."/>
            <person name="Ohm R."/>
            <person name="Pangilinan J."/>
            <person name="Park H.-J."/>
            <person name="Ramirez L."/>
            <person name="Alfaro M."/>
            <person name="Sun H."/>
            <person name="Tritt A."/>
            <person name="Yoshinaga Y."/>
            <person name="Zwiers L.-H."/>
            <person name="Turgeon B."/>
            <person name="Goodwin S."/>
            <person name="Spatafora J."/>
            <person name="Crous P."/>
            <person name="Grigoriev I."/>
        </authorList>
    </citation>
    <scope>NUCLEOTIDE SEQUENCE</scope>
    <source>
        <strain evidence="1">CBS 125425</strain>
    </source>
</reference>
<dbReference type="EMBL" id="ML996179">
    <property type="protein sequence ID" value="KAF2732300.1"/>
    <property type="molecule type" value="Genomic_DNA"/>
</dbReference>